<evidence type="ECO:0000313" key="2">
    <source>
        <dbReference type="EMBL" id="JAG70626.1"/>
    </source>
</evidence>
<accession>A0A0C9QC61</accession>
<dbReference type="InterPro" id="IPR015797">
    <property type="entry name" value="NUDIX_hydrolase-like_dom_sf"/>
</dbReference>
<dbReference type="EMBL" id="GBYB01000859">
    <property type="protein sequence ID" value="JAG70626.1"/>
    <property type="molecule type" value="Transcribed_RNA"/>
</dbReference>
<dbReference type="GO" id="GO:0047631">
    <property type="term" value="F:ADP-ribose diphosphatase activity"/>
    <property type="evidence" value="ECO:0007669"/>
    <property type="project" value="InterPro"/>
</dbReference>
<dbReference type="Proteomes" id="UP000694866">
    <property type="component" value="Unplaced"/>
</dbReference>
<dbReference type="InterPro" id="IPR039989">
    <property type="entry name" value="NUDT9"/>
</dbReference>
<dbReference type="InterPro" id="IPR000086">
    <property type="entry name" value="NUDIX_hydrolase_dom"/>
</dbReference>
<feature type="domain" description="Nudix hydrolase" evidence="1">
    <location>
        <begin position="167"/>
        <end position="317"/>
    </location>
</feature>
<evidence type="ECO:0000313" key="4">
    <source>
        <dbReference type="RefSeq" id="XP_011307031.1"/>
    </source>
</evidence>
<accession>A0A9R1U2X1</accession>
<dbReference type="Pfam" id="PF25969">
    <property type="entry name" value="NUDT9_N"/>
    <property type="match status" value="1"/>
</dbReference>
<sequence>MSQQLYCNPREPKEWSHNFCRNGFYSSTEVERFPVPDELVGWKVDWPEYAPVEYTSSSIHGKPWADPDISDSSFNPKWNADDGPINRNSWGRKFGCPSYIITEDGRPRNPLGRTGITGRGLLGRWGPNHAANFIITRWRSDSTFPAKAEEISETDEHKKVENNENCETTKNKGNTQLKKDVLQFMAIQRRDTKQWAIPGKMVDPGESAEDTLEREVIRETLNFFPKKTGYEKEWKLVIKKFTKTDLVYKGYMDDPRNTDNAWIETTAVNFHDNEGSAFSKMPLTAGGDSYNVKWVDIDESLDIDAEHKKLLQFVVRLRNAHPVIGP</sequence>
<dbReference type="GeneID" id="105268863"/>
<dbReference type="CDD" id="cd03670">
    <property type="entry name" value="NUDIX_ADPRase_Nudt9"/>
    <property type="match status" value="1"/>
</dbReference>
<dbReference type="PROSITE" id="PS51462">
    <property type="entry name" value="NUDIX"/>
    <property type="match status" value="1"/>
</dbReference>
<organism evidence="2">
    <name type="scientific">Fopius arisanus</name>
    <dbReference type="NCBI Taxonomy" id="64838"/>
    <lineage>
        <taxon>Eukaryota</taxon>
        <taxon>Metazoa</taxon>
        <taxon>Ecdysozoa</taxon>
        <taxon>Arthropoda</taxon>
        <taxon>Hexapoda</taxon>
        <taxon>Insecta</taxon>
        <taxon>Pterygota</taxon>
        <taxon>Neoptera</taxon>
        <taxon>Endopterygota</taxon>
        <taxon>Hymenoptera</taxon>
        <taxon>Apocrita</taxon>
        <taxon>Ichneumonoidea</taxon>
        <taxon>Braconidae</taxon>
        <taxon>Opiinae</taxon>
        <taxon>Fopius</taxon>
    </lineage>
</organism>
<dbReference type="AlphaFoldDB" id="A0A0C9QC61"/>
<dbReference type="RefSeq" id="XP_011307031.1">
    <property type="nucleotide sequence ID" value="XM_011308729.1"/>
</dbReference>
<reference evidence="2" key="1">
    <citation type="submission" date="2015-01" db="EMBL/GenBank/DDBJ databases">
        <title>Transcriptome Assembly of Fopius arisanus.</title>
        <authorList>
            <person name="Geib S."/>
        </authorList>
    </citation>
    <scope>NUCLEOTIDE SEQUENCE</scope>
</reference>
<dbReference type="Pfam" id="PF00293">
    <property type="entry name" value="NUDIX"/>
    <property type="match status" value="1"/>
</dbReference>
<dbReference type="SUPFAM" id="SSF55811">
    <property type="entry name" value="Nudix"/>
    <property type="match status" value="2"/>
</dbReference>
<evidence type="ECO:0000313" key="3">
    <source>
        <dbReference type="Proteomes" id="UP000694866"/>
    </source>
</evidence>
<gene>
    <name evidence="2" type="primary">NUDT9_1</name>
    <name evidence="4" type="synonym">LOC105268863</name>
    <name evidence="2" type="ORF">g.12701</name>
</gene>
<dbReference type="PANTHER" id="PTHR13030:SF8">
    <property type="entry name" value="ADP-RIBOSE PYROPHOSPHATASE, MITOCHONDRIAL"/>
    <property type="match status" value="1"/>
</dbReference>
<dbReference type="PANTHER" id="PTHR13030">
    <property type="entry name" value="NUDIX HYDROLASE"/>
    <property type="match status" value="1"/>
</dbReference>
<dbReference type="KEGG" id="fas:105268863"/>
<reference evidence="4" key="2">
    <citation type="submission" date="2025-04" db="UniProtKB">
        <authorList>
            <consortium name="RefSeq"/>
        </authorList>
    </citation>
    <scope>IDENTIFICATION</scope>
    <source>
        <strain evidence="4">USDA-PBARC FA_bdor</strain>
        <tissue evidence="4">Whole organism</tissue>
    </source>
</reference>
<dbReference type="Gene3D" id="3.90.79.10">
    <property type="entry name" value="Nucleoside Triphosphate Pyrophosphohydrolase"/>
    <property type="match status" value="1"/>
</dbReference>
<proteinExistence type="predicted"/>
<name>A0A0C9QC61_9HYME</name>
<protein>
    <submittedName>
        <fullName evidence="4">ADP-ribose pyrophosphatase, mitochondrial</fullName>
    </submittedName>
    <submittedName>
        <fullName evidence="2">NUDT9_1 protein</fullName>
    </submittedName>
</protein>
<dbReference type="OrthoDB" id="9972248at2759"/>
<evidence type="ECO:0000259" key="1">
    <source>
        <dbReference type="PROSITE" id="PS51462"/>
    </source>
</evidence>
<keyword evidence="3" id="KW-1185">Reference proteome</keyword>